<feature type="domain" description="Peptidase C51" evidence="2">
    <location>
        <begin position="34"/>
        <end position="166"/>
    </location>
</feature>
<feature type="chain" id="PRO_5046746237" evidence="1">
    <location>
        <begin position="32"/>
        <end position="486"/>
    </location>
</feature>
<dbReference type="InterPro" id="IPR007921">
    <property type="entry name" value="CHAP_dom"/>
</dbReference>
<name>A0ABT1IE31_9PSEU</name>
<accession>A0ABT1IE31</accession>
<evidence type="ECO:0000256" key="1">
    <source>
        <dbReference type="SAM" id="SignalP"/>
    </source>
</evidence>
<gene>
    <name evidence="3" type="ORF">LV75_003414</name>
</gene>
<keyword evidence="4" id="KW-1185">Reference proteome</keyword>
<comment type="caution">
    <text evidence="3">The sequence shown here is derived from an EMBL/GenBank/DDBJ whole genome shotgun (WGS) entry which is preliminary data.</text>
</comment>
<dbReference type="Gene3D" id="3.90.1720.10">
    <property type="entry name" value="endopeptidase domain like (from Nostoc punctiforme)"/>
    <property type="match status" value="1"/>
</dbReference>
<organism evidence="3 4">
    <name type="scientific">Actinokineospora diospyrosa</name>
    <dbReference type="NCBI Taxonomy" id="103728"/>
    <lineage>
        <taxon>Bacteria</taxon>
        <taxon>Bacillati</taxon>
        <taxon>Actinomycetota</taxon>
        <taxon>Actinomycetes</taxon>
        <taxon>Pseudonocardiales</taxon>
        <taxon>Pseudonocardiaceae</taxon>
        <taxon>Actinokineospora</taxon>
    </lineage>
</organism>
<feature type="signal peptide" evidence="1">
    <location>
        <begin position="1"/>
        <end position="31"/>
    </location>
</feature>
<evidence type="ECO:0000259" key="2">
    <source>
        <dbReference type="PROSITE" id="PS50911"/>
    </source>
</evidence>
<dbReference type="EMBL" id="JAMTCO010000008">
    <property type="protein sequence ID" value="MCP2270902.1"/>
    <property type="molecule type" value="Genomic_DNA"/>
</dbReference>
<reference evidence="3 4" key="1">
    <citation type="submission" date="2022-06" db="EMBL/GenBank/DDBJ databases">
        <title>Genomic Encyclopedia of Archaeal and Bacterial Type Strains, Phase II (KMG-II): from individual species to whole genera.</title>
        <authorList>
            <person name="Goeker M."/>
        </authorList>
    </citation>
    <scope>NUCLEOTIDE SEQUENCE [LARGE SCALE GENOMIC DNA]</scope>
    <source>
        <strain evidence="3 4">DSM 44255</strain>
    </source>
</reference>
<evidence type="ECO:0000313" key="3">
    <source>
        <dbReference type="EMBL" id="MCP2270902.1"/>
    </source>
</evidence>
<dbReference type="PROSITE" id="PS50911">
    <property type="entry name" value="CHAP"/>
    <property type="match status" value="1"/>
</dbReference>
<dbReference type="Pfam" id="PF05257">
    <property type="entry name" value="CHAP"/>
    <property type="match status" value="1"/>
</dbReference>
<proteinExistence type="predicted"/>
<protein>
    <submittedName>
        <fullName evidence="3">CHAP domain-containing protein</fullName>
    </submittedName>
</protein>
<dbReference type="SUPFAM" id="SSF54001">
    <property type="entry name" value="Cysteine proteinases"/>
    <property type="match status" value="1"/>
</dbReference>
<dbReference type="Proteomes" id="UP001205185">
    <property type="component" value="Unassembled WGS sequence"/>
</dbReference>
<keyword evidence="1" id="KW-0732">Signal</keyword>
<sequence length="486" mass="51855">MTSGLRVSYARLLLTALVGVLLLLTTFPARATASGYDPGYESTAVGTKYDQWGFARRNCTSFVAYKLNQAGIPFANSYGQPSGQRWGDAANWLAAADRAGVPYGNNPMVGAVAWWDGSRGGGSGHVAWVESINGDGSVNVTSYNGLNETYYPQSGQRAHKYLYFPHVNPVPVPPDGSYVLATDTGRVYVIAGRAPLWVTSWSAVGGQRTIARNYSQGEINRMPQYPVDGTGLRNPVTGEMFTVAGGFGFRLTGMGAIPNPTWIDVDGWAIEHQLRAVPVDGTMVRNHFTGGIYVVAGKSPMPVYNLGNVPYTSWTNVDPWAIDNQLLRHPFDGSMIVDHGTGVVHVMAGGAAMPVSAFDNIQPVTSLAFVDHAAIGNRLRPHPADGTVVRGYTTGAISVVAGGAPLPVTSLQAVPYSSWVNVDNWAITRLPAVPADGTHVRGHSTGKVYRITGGTAYLVPSWGPDGPQPTTDVDQWAITNQLHATE</sequence>
<evidence type="ECO:0000313" key="4">
    <source>
        <dbReference type="Proteomes" id="UP001205185"/>
    </source>
</evidence>
<dbReference type="InterPro" id="IPR038765">
    <property type="entry name" value="Papain-like_cys_pep_sf"/>
</dbReference>